<dbReference type="PANTHER" id="PTHR33223">
    <property type="entry name" value="CCHC-TYPE DOMAIN-CONTAINING PROTEIN"/>
    <property type="match status" value="1"/>
</dbReference>
<dbReference type="PANTHER" id="PTHR33223:SF6">
    <property type="entry name" value="CCHC-TYPE DOMAIN-CONTAINING PROTEIN"/>
    <property type="match status" value="1"/>
</dbReference>
<organism evidence="1 2">
    <name type="scientific">Pararge aegeria aegeria</name>
    <dbReference type="NCBI Taxonomy" id="348720"/>
    <lineage>
        <taxon>Eukaryota</taxon>
        <taxon>Metazoa</taxon>
        <taxon>Ecdysozoa</taxon>
        <taxon>Arthropoda</taxon>
        <taxon>Hexapoda</taxon>
        <taxon>Insecta</taxon>
        <taxon>Pterygota</taxon>
        <taxon>Neoptera</taxon>
        <taxon>Endopterygota</taxon>
        <taxon>Lepidoptera</taxon>
        <taxon>Glossata</taxon>
        <taxon>Ditrysia</taxon>
        <taxon>Papilionoidea</taxon>
        <taxon>Nymphalidae</taxon>
        <taxon>Satyrinae</taxon>
        <taxon>Satyrini</taxon>
        <taxon>Parargina</taxon>
        <taxon>Pararge</taxon>
    </lineage>
</organism>
<evidence type="ECO:0000313" key="1">
    <source>
        <dbReference type="EMBL" id="CAH2210802.1"/>
    </source>
</evidence>
<dbReference type="OrthoDB" id="8193998at2759"/>
<evidence type="ECO:0000313" key="2">
    <source>
        <dbReference type="Proteomes" id="UP000838756"/>
    </source>
</evidence>
<protein>
    <submittedName>
        <fullName evidence="1">Jg503 protein</fullName>
    </submittedName>
</protein>
<gene>
    <name evidence="1" type="primary">jg503</name>
    <name evidence="1" type="ORF">PAEG_LOCUS2660</name>
</gene>
<dbReference type="Proteomes" id="UP000838756">
    <property type="component" value="Unassembled WGS sequence"/>
</dbReference>
<dbReference type="EMBL" id="CAKXAJ010008268">
    <property type="protein sequence ID" value="CAH2210802.1"/>
    <property type="molecule type" value="Genomic_DNA"/>
</dbReference>
<dbReference type="GO" id="GO:0008270">
    <property type="term" value="F:zinc ion binding"/>
    <property type="evidence" value="ECO:0007669"/>
    <property type="project" value="InterPro"/>
</dbReference>
<dbReference type="InterPro" id="IPR036875">
    <property type="entry name" value="Znf_CCHC_sf"/>
</dbReference>
<accession>A0A8S4QJY0</accession>
<comment type="caution">
    <text evidence="1">The sequence shown here is derived from an EMBL/GenBank/DDBJ whole genome shotgun (WGS) entry which is preliminary data.</text>
</comment>
<keyword evidence="2" id="KW-1185">Reference proteome</keyword>
<proteinExistence type="predicted"/>
<dbReference type="AlphaFoldDB" id="A0A8S4QJY0"/>
<name>A0A8S4QJY0_9NEOP</name>
<reference evidence="1" key="1">
    <citation type="submission" date="2022-03" db="EMBL/GenBank/DDBJ databases">
        <authorList>
            <person name="Lindestad O."/>
        </authorList>
    </citation>
    <scope>NUCLEOTIDE SEQUENCE</scope>
</reference>
<dbReference type="GO" id="GO:0003676">
    <property type="term" value="F:nucleic acid binding"/>
    <property type="evidence" value="ECO:0007669"/>
    <property type="project" value="InterPro"/>
</dbReference>
<dbReference type="SUPFAM" id="SSF57756">
    <property type="entry name" value="Retrovirus zinc finger-like domains"/>
    <property type="match status" value="1"/>
</dbReference>
<sequence length="305" mass="34747">MSDIDLNVLIKFIGTFDGTREKLTPFINNCRNAINLASATQTEILFKYILSRLEGKAETACAVKEFTKWSQLEEFLKTQFGDIKHYAYLLSDLQECKQGRNESVSHYSLRVEACLAKLLTEINISIPTRKKDELAGRVAAMQDLALNVFMIGLQSSLSTVVRCRDPNTLNEAINLATAEEKIVGINNRKYTNPTTGSFIANNFEQRRQNHSTATYSRPQLQPQAQFKPSSNTPVCRYCKNLGHTIENCRKRQYNNNRRFNNIENAHSPNRQPPNSFLPRNRIHLTNSSDDQCFGVDNHNNDPLNE</sequence>